<reference evidence="1 2" key="1">
    <citation type="journal article" date="2023" name="Plants (Basel)">
        <title>Bridging the Gap: Combining Genomics and Transcriptomics Approaches to Understand Stylosanthes scabra, an Orphan Legume from the Brazilian Caatinga.</title>
        <authorList>
            <person name="Ferreira-Neto J.R.C."/>
            <person name="da Silva M.D."/>
            <person name="Binneck E."/>
            <person name="de Melo N.F."/>
            <person name="da Silva R.H."/>
            <person name="de Melo A.L.T.M."/>
            <person name="Pandolfi V."/>
            <person name="Bustamante F.O."/>
            <person name="Brasileiro-Vidal A.C."/>
            <person name="Benko-Iseppon A.M."/>
        </authorList>
    </citation>
    <scope>NUCLEOTIDE SEQUENCE [LARGE SCALE GENOMIC DNA]</scope>
    <source>
        <tissue evidence="1">Leaves</tissue>
    </source>
</reference>
<proteinExistence type="predicted"/>
<sequence length="103" mass="11698">MVWLRERLQHIPSDADADTLRQYARCYILLFFGGYLMPDKLGNMVALECGAQEDYEHSRMCPAYPFKDLSPVSRVVPTHIGLLSHCFTKESVSIAAISYKLCP</sequence>
<keyword evidence="2" id="KW-1185">Reference proteome</keyword>
<evidence type="ECO:0000313" key="1">
    <source>
        <dbReference type="EMBL" id="MED6172302.1"/>
    </source>
</evidence>
<organism evidence="1 2">
    <name type="scientific">Stylosanthes scabra</name>
    <dbReference type="NCBI Taxonomy" id="79078"/>
    <lineage>
        <taxon>Eukaryota</taxon>
        <taxon>Viridiplantae</taxon>
        <taxon>Streptophyta</taxon>
        <taxon>Embryophyta</taxon>
        <taxon>Tracheophyta</taxon>
        <taxon>Spermatophyta</taxon>
        <taxon>Magnoliopsida</taxon>
        <taxon>eudicotyledons</taxon>
        <taxon>Gunneridae</taxon>
        <taxon>Pentapetalae</taxon>
        <taxon>rosids</taxon>
        <taxon>fabids</taxon>
        <taxon>Fabales</taxon>
        <taxon>Fabaceae</taxon>
        <taxon>Papilionoideae</taxon>
        <taxon>50 kb inversion clade</taxon>
        <taxon>dalbergioids sensu lato</taxon>
        <taxon>Dalbergieae</taxon>
        <taxon>Pterocarpus clade</taxon>
        <taxon>Stylosanthes</taxon>
    </lineage>
</organism>
<dbReference type="Proteomes" id="UP001341840">
    <property type="component" value="Unassembled WGS sequence"/>
</dbReference>
<gene>
    <name evidence="1" type="ORF">PIB30_048847</name>
</gene>
<accession>A0ABU6VHA0</accession>
<dbReference type="EMBL" id="JASCZI010151358">
    <property type="protein sequence ID" value="MED6172302.1"/>
    <property type="molecule type" value="Genomic_DNA"/>
</dbReference>
<evidence type="ECO:0000313" key="2">
    <source>
        <dbReference type="Proteomes" id="UP001341840"/>
    </source>
</evidence>
<comment type="caution">
    <text evidence="1">The sequence shown here is derived from an EMBL/GenBank/DDBJ whole genome shotgun (WGS) entry which is preliminary data.</text>
</comment>
<name>A0ABU6VHA0_9FABA</name>
<protein>
    <submittedName>
        <fullName evidence="1">Uncharacterized protein</fullName>
    </submittedName>
</protein>